<dbReference type="Pfam" id="PF00903">
    <property type="entry name" value="Glyoxalase"/>
    <property type="match status" value="1"/>
</dbReference>
<feature type="domain" description="VOC" evidence="1">
    <location>
        <begin position="7"/>
        <end position="116"/>
    </location>
</feature>
<dbReference type="PROSITE" id="PS51819">
    <property type="entry name" value="VOC"/>
    <property type="match status" value="1"/>
</dbReference>
<evidence type="ECO:0000313" key="2">
    <source>
        <dbReference type="EMBL" id="ART74996.1"/>
    </source>
</evidence>
<dbReference type="EMBL" id="CP020880">
    <property type="protein sequence ID" value="ART74996.1"/>
    <property type="molecule type" value="Genomic_DNA"/>
</dbReference>
<sequence>MSALFKRIDTVFLEVTNMERSIGWYTEVLGFSVRWHDVENGYAAIEMGETPLTLVRAEKVTPGSHCLLNFYSSDIYDAHKKLLESGVQVEDVIDYGTVLSFEFKDPDGYILGVCYFEEEQVTTRENL</sequence>
<organism evidence="2 3">
    <name type="scientific">Sutcliffiella horikoshii</name>
    <dbReference type="NCBI Taxonomy" id="79883"/>
    <lineage>
        <taxon>Bacteria</taxon>
        <taxon>Bacillati</taxon>
        <taxon>Bacillota</taxon>
        <taxon>Bacilli</taxon>
        <taxon>Bacillales</taxon>
        <taxon>Bacillaceae</taxon>
        <taxon>Sutcliffiella</taxon>
    </lineage>
</organism>
<dbReference type="GeneID" id="96737324"/>
<dbReference type="InterPro" id="IPR029068">
    <property type="entry name" value="Glyas_Bleomycin-R_OHBP_Dase"/>
</dbReference>
<gene>
    <name evidence="2" type="ORF">B4U37_02580</name>
</gene>
<evidence type="ECO:0000259" key="1">
    <source>
        <dbReference type="PROSITE" id="PS51819"/>
    </source>
</evidence>
<proteinExistence type="predicted"/>
<name>A0ABM6KEU6_9BACI</name>
<protein>
    <recommendedName>
        <fullName evidence="1">VOC domain-containing protein</fullName>
    </recommendedName>
</protein>
<dbReference type="InterPro" id="IPR004360">
    <property type="entry name" value="Glyas_Fos-R_dOase_dom"/>
</dbReference>
<dbReference type="SUPFAM" id="SSF54593">
    <property type="entry name" value="Glyoxalase/Bleomycin resistance protein/Dihydroxybiphenyl dioxygenase"/>
    <property type="match status" value="1"/>
</dbReference>
<keyword evidence="3" id="KW-1185">Reference proteome</keyword>
<accession>A0ABM6KEU6</accession>
<dbReference type="RefSeq" id="WP_088016932.1">
    <property type="nucleotide sequence ID" value="NZ_CP020880.1"/>
</dbReference>
<reference evidence="2 3" key="1">
    <citation type="submission" date="2017-04" db="EMBL/GenBank/DDBJ databases">
        <title>Complete Genome Sequence of the Bacillus horikoshii 20a strain from Cuatro Cienegas, Coahuila, Mexico.</title>
        <authorList>
            <person name="Zarza E."/>
            <person name="Alcaraz L.D."/>
            <person name="Aguilar-Salinas B."/>
            <person name="Islas A."/>
            <person name="Olmedo-Alvarez G."/>
        </authorList>
    </citation>
    <scope>NUCLEOTIDE SEQUENCE [LARGE SCALE GENOMIC DNA]</scope>
    <source>
        <strain evidence="2 3">20a</strain>
    </source>
</reference>
<dbReference type="Proteomes" id="UP000195573">
    <property type="component" value="Chromosome"/>
</dbReference>
<evidence type="ECO:0000313" key="3">
    <source>
        <dbReference type="Proteomes" id="UP000195573"/>
    </source>
</evidence>
<dbReference type="InterPro" id="IPR037523">
    <property type="entry name" value="VOC_core"/>
</dbReference>
<dbReference type="Gene3D" id="3.10.180.10">
    <property type="entry name" value="2,3-Dihydroxybiphenyl 1,2-Dioxygenase, domain 1"/>
    <property type="match status" value="1"/>
</dbReference>